<dbReference type="GO" id="GO:0055085">
    <property type="term" value="P:transmembrane transport"/>
    <property type="evidence" value="ECO:0007669"/>
    <property type="project" value="InterPro"/>
</dbReference>
<evidence type="ECO:0000256" key="3">
    <source>
        <dbReference type="ARBA" id="ARBA00022448"/>
    </source>
</evidence>
<dbReference type="NCBIfam" id="NF037995">
    <property type="entry name" value="TRAP_S1"/>
    <property type="match status" value="1"/>
</dbReference>
<dbReference type="PANTHER" id="PTHR33376:SF4">
    <property type="entry name" value="SIALIC ACID-BINDING PERIPLASMIC PROTEIN SIAP"/>
    <property type="match status" value="1"/>
</dbReference>
<evidence type="ECO:0000256" key="1">
    <source>
        <dbReference type="ARBA" id="ARBA00004196"/>
    </source>
</evidence>
<dbReference type="InterPro" id="IPR004682">
    <property type="entry name" value="TRAP_DctP"/>
</dbReference>
<evidence type="ECO:0000256" key="2">
    <source>
        <dbReference type="ARBA" id="ARBA00009023"/>
    </source>
</evidence>
<dbReference type="Gene3D" id="3.40.190.170">
    <property type="entry name" value="Bacterial extracellular solute-binding protein, family 7"/>
    <property type="match status" value="1"/>
</dbReference>
<dbReference type="PANTHER" id="PTHR33376">
    <property type="match status" value="1"/>
</dbReference>
<dbReference type="EMBL" id="QLLN01000004">
    <property type="protein sequence ID" value="RAJ11672.1"/>
    <property type="molecule type" value="Genomic_DNA"/>
</dbReference>
<evidence type="ECO:0000313" key="5">
    <source>
        <dbReference type="EMBL" id="RAJ11672.1"/>
    </source>
</evidence>
<proteinExistence type="inferred from homology"/>
<evidence type="ECO:0000313" key="6">
    <source>
        <dbReference type="Proteomes" id="UP000249696"/>
    </source>
</evidence>
<comment type="similarity">
    <text evidence="2">Belongs to the bacterial solute-binding protein 7 family.</text>
</comment>
<organism evidence="5 6">
    <name type="scientific">Arenibacter echinorum</name>
    <dbReference type="NCBI Taxonomy" id="440515"/>
    <lineage>
        <taxon>Bacteria</taxon>
        <taxon>Pseudomonadati</taxon>
        <taxon>Bacteroidota</taxon>
        <taxon>Flavobacteriia</taxon>
        <taxon>Flavobacteriales</taxon>
        <taxon>Flavobacteriaceae</taxon>
        <taxon>Arenibacter</taxon>
    </lineage>
</organism>
<dbReference type="Proteomes" id="UP000249696">
    <property type="component" value="Unassembled WGS sequence"/>
</dbReference>
<keyword evidence="6" id="KW-1185">Reference proteome</keyword>
<sequence>MKNKVRTAPYPLICAVLVFIIFLFVNCGPEKKEPEFLMRTALLVNEDHSWYKAFAYFAEIVEERSKGRIKVELYPSEQLAKEIEAIRLIQAEVIDMTTTGSTLTNWFEVATFCELPFLMRDSTDMNRYIKGPVGKLMEEEMIKKAGLRALGHFERGPRHLTSNRPIRHPDDLKGLIIRVPNVPAFVTTWSALGAKPTPMAFSEVFTSLQQGTIQAQENPFAMIHNAGFSEVQKYLNLTGHVISWVYPVVGEKQFQKLPTDLQEIFLQAGKEMQDYEHQLYLENEKNVQEELKAEGMEFIEVDQEAFAKKSEKAIYESLSPEIQKIYRELKKD</sequence>
<dbReference type="AlphaFoldDB" id="A0A327R6S2"/>
<protein>
    <submittedName>
        <fullName evidence="5">Tripartite ATP-independent transporter DctP family solute receptor</fullName>
    </submittedName>
</protein>
<dbReference type="NCBIfam" id="TIGR00787">
    <property type="entry name" value="dctP"/>
    <property type="match status" value="1"/>
</dbReference>
<gene>
    <name evidence="5" type="ORF">LV92_02604</name>
</gene>
<dbReference type="PIRSF" id="PIRSF006470">
    <property type="entry name" value="DctB"/>
    <property type="match status" value="1"/>
</dbReference>
<comment type="subcellular location">
    <subcellularLocation>
        <location evidence="1">Cell envelope</location>
    </subcellularLocation>
</comment>
<dbReference type="CDD" id="cd13603">
    <property type="entry name" value="PBP2_TRAP_Siap_TeaA_like"/>
    <property type="match status" value="1"/>
</dbReference>
<dbReference type="GO" id="GO:0030288">
    <property type="term" value="C:outer membrane-bounded periplasmic space"/>
    <property type="evidence" value="ECO:0007669"/>
    <property type="project" value="InterPro"/>
</dbReference>
<reference evidence="5 6" key="1">
    <citation type="submission" date="2018-06" db="EMBL/GenBank/DDBJ databases">
        <title>Genomic Encyclopedia of Archaeal and Bacterial Type Strains, Phase II (KMG-II): from individual species to whole genera.</title>
        <authorList>
            <person name="Goeker M."/>
        </authorList>
    </citation>
    <scope>NUCLEOTIDE SEQUENCE [LARGE SCALE GENOMIC DNA]</scope>
    <source>
        <strain evidence="5 6">DSM 23522</strain>
    </source>
</reference>
<keyword evidence="4" id="KW-0732">Signal</keyword>
<dbReference type="InterPro" id="IPR018389">
    <property type="entry name" value="DctP_fam"/>
</dbReference>
<keyword evidence="5" id="KW-0675">Receptor</keyword>
<evidence type="ECO:0000256" key="4">
    <source>
        <dbReference type="ARBA" id="ARBA00022729"/>
    </source>
</evidence>
<dbReference type="InterPro" id="IPR038404">
    <property type="entry name" value="TRAP_DctP_sf"/>
</dbReference>
<dbReference type="OrthoDB" id="9776801at2"/>
<name>A0A327R6S2_9FLAO</name>
<dbReference type="RefSeq" id="WP_111624039.1">
    <property type="nucleotide sequence ID" value="NZ_QLLN01000004.1"/>
</dbReference>
<keyword evidence="3" id="KW-0813">Transport</keyword>
<dbReference type="Pfam" id="PF03480">
    <property type="entry name" value="DctP"/>
    <property type="match status" value="1"/>
</dbReference>
<accession>A0A327R6S2</accession>
<comment type="caution">
    <text evidence="5">The sequence shown here is derived from an EMBL/GenBank/DDBJ whole genome shotgun (WGS) entry which is preliminary data.</text>
</comment>